<keyword evidence="10" id="KW-0472">Membrane</keyword>
<keyword evidence="12" id="KW-1185">Reference proteome</keyword>
<keyword evidence="4" id="KW-0328">Glycosyltransferase</keyword>
<keyword evidence="5" id="KW-0808">Transferase</keyword>
<comment type="subcellular location">
    <subcellularLocation>
        <location evidence="1">Golgi apparatus membrane</location>
        <topology evidence="1">Single-pass type II membrane protein</topology>
    </subcellularLocation>
</comment>
<evidence type="ECO:0000256" key="6">
    <source>
        <dbReference type="ARBA" id="ARBA00022692"/>
    </source>
</evidence>
<evidence type="ECO:0000256" key="2">
    <source>
        <dbReference type="ARBA" id="ARBA00006478"/>
    </source>
</evidence>
<dbReference type="GO" id="GO:0000287">
    <property type="term" value="F:magnesium ion binding"/>
    <property type="evidence" value="ECO:0007669"/>
    <property type="project" value="InterPro"/>
</dbReference>
<dbReference type="GO" id="GO:0006164">
    <property type="term" value="P:purine nucleotide biosynthetic process"/>
    <property type="evidence" value="ECO:0007669"/>
    <property type="project" value="TreeGrafter"/>
</dbReference>
<evidence type="ECO:0000313" key="11">
    <source>
        <dbReference type="EMBL" id="CAE7728477.1"/>
    </source>
</evidence>
<dbReference type="InterPro" id="IPR002659">
    <property type="entry name" value="Glyco_trans_31"/>
</dbReference>
<comment type="similarity">
    <text evidence="2">Belongs to the ribose-phosphate pyrophosphokinase family.</text>
</comment>
<dbReference type="PANTHER" id="PTHR10210:SF45">
    <property type="entry name" value="RIBOSE-PHOSPHATE PYROPHOSPHOKINASE 3, CHLOROPLASTIC"/>
    <property type="match status" value="1"/>
</dbReference>
<dbReference type="InterPro" id="IPR000836">
    <property type="entry name" value="PRTase_dom"/>
</dbReference>
<dbReference type="SMART" id="SM01400">
    <property type="entry name" value="Pribosyltran_N"/>
    <property type="match status" value="1"/>
</dbReference>
<dbReference type="Pfam" id="PF01762">
    <property type="entry name" value="Galactosyl_T"/>
    <property type="match status" value="1"/>
</dbReference>
<organism evidence="11 12">
    <name type="scientific">Symbiodinium pilosum</name>
    <name type="common">Dinoflagellate</name>
    <dbReference type="NCBI Taxonomy" id="2952"/>
    <lineage>
        <taxon>Eukaryota</taxon>
        <taxon>Sar</taxon>
        <taxon>Alveolata</taxon>
        <taxon>Dinophyceae</taxon>
        <taxon>Suessiales</taxon>
        <taxon>Symbiodiniaceae</taxon>
        <taxon>Symbiodinium</taxon>
    </lineage>
</organism>
<evidence type="ECO:0000256" key="8">
    <source>
        <dbReference type="ARBA" id="ARBA00022989"/>
    </source>
</evidence>
<dbReference type="OrthoDB" id="421793at2759"/>
<dbReference type="EMBL" id="CAJNIZ010045726">
    <property type="protein sequence ID" value="CAE7728477.1"/>
    <property type="molecule type" value="Genomic_DNA"/>
</dbReference>
<sequence length="548" mass="61990">MNHIKEALISLSPQSYSEVKVDWREFESGMPNIFIEEVHRLLPAHVLLLLNMRRLGHGQNRLSLLYAIPRYGCRSLTVLLPFFPTGTMERVDREGEVATASTLSRMISAVPMTPGGPARFLIFDIHALQIRFYFQDTILPVLLSAMPLLLNLLKTRIFEDWGKGAAVAVAFPDEGAKKRFGGFFEKVLFCSKVREGEKRVVRVAEGDPEGKHVFIVDDLCNTGGEAISTFVSPCSLMLNLYLLSAAAVLVACLSYAAIRSTSTDVSVWVIILSRRDALARRAAVRDLWRAASRENCRVSFQFLICQKPQPSLHLAAQLDEEREEFGDLEMLDCEEGYGKGRLVQKVLAGMKHFLSRSASSDFFMKVDDDSFVAWSRLCPRLRSIAPSYAYAGMPDMVNRTDWWFNNTESPNYDPWENWPYELYPFHMAGGPGYLISSELLRHVAVDFMTAPLSWNEDKAVGIAIHRANSSGLPVRYHYLHMDDGESEDPPYAGNWSDYPYLSQHQLSGESIRCLHRVEATGGNVDACYRHTKWLYELIQQQRHTGNDS</sequence>
<dbReference type="Proteomes" id="UP000649617">
    <property type="component" value="Unassembled WGS sequence"/>
</dbReference>
<gene>
    <name evidence="11" type="ORF">SPIL2461_LOCUS20880</name>
</gene>
<comment type="similarity">
    <text evidence="3">Belongs to the glycosyltransferase 31 family.</text>
</comment>
<dbReference type="AlphaFoldDB" id="A0A812XJY8"/>
<accession>A0A812XJY8</accession>
<evidence type="ECO:0000256" key="5">
    <source>
        <dbReference type="ARBA" id="ARBA00022679"/>
    </source>
</evidence>
<evidence type="ECO:0008006" key="13">
    <source>
        <dbReference type="Google" id="ProtNLM"/>
    </source>
</evidence>
<protein>
    <recommendedName>
        <fullName evidence="13">Hexosyltransferase</fullName>
    </recommendedName>
</protein>
<evidence type="ECO:0000256" key="7">
    <source>
        <dbReference type="ARBA" id="ARBA00022968"/>
    </source>
</evidence>
<dbReference type="GO" id="GO:0000139">
    <property type="term" value="C:Golgi membrane"/>
    <property type="evidence" value="ECO:0007669"/>
    <property type="project" value="UniProtKB-SubCell"/>
</dbReference>
<dbReference type="InterPro" id="IPR029057">
    <property type="entry name" value="PRTase-like"/>
</dbReference>
<dbReference type="GO" id="GO:0002189">
    <property type="term" value="C:ribose phosphate diphosphokinase complex"/>
    <property type="evidence" value="ECO:0007669"/>
    <property type="project" value="TreeGrafter"/>
</dbReference>
<evidence type="ECO:0000256" key="10">
    <source>
        <dbReference type="ARBA" id="ARBA00023136"/>
    </source>
</evidence>
<dbReference type="CDD" id="cd06223">
    <property type="entry name" value="PRTases_typeI"/>
    <property type="match status" value="1"/>
</dbReference>
<keyword evidence="7" id="KW-0735">Signal-anchor</keyword>
<keyword evidence="8" id="KW-1133">Transmembrane helix</keyword>
<dbReference type="InterPro" id="IPR005946">
    <property type="entry name" value="Rib-P_diPkinase"/>
</dbReference>
<dbReference type="Gene3D" id="3.90.550.50">
    <property type="match status" value="1"/>
</dbReference>
<reference evidence="11" key="1">
    <citation type="submission" date="2021-02" db="EMBL/GenBank/DDBJ databases">
        <authorList>
            <person name="Dougan E. K."/>
            <person name="Rhodes N."/>
            <person name="Thang M."/>
            <person name="Chan C."/>
        </authorList>
    </citation>
    <scope>NUCLEOTIDE SEQUENCE</scope>
</reference>
<dbReference type="GO" id="GO:0006015">
    <property type="term" value="P:5-phosphoribose 1-diphosphate biosynthetic process"/>
    <property type="evidence" value="ECO:0007669"/>
    <property type="project" value="TreeGrafter"/>
</dbReference>
<proteinExistence type="inferred from homology"/>
<dbReference type="Gene3D" id="3.40.50.2020">
    <property type="match status" value="2"/>
</dbReference>
<keyword evidence="6" id="KW-0812">Transmembrane</keyword>
<evidence type="ECO:0000313" key="12">
    <source>
        <dbReference type="Proteomes" id="UP000649617"/>
    </source>
</evidence>
<evidence type="ECO:0000256" key="9">
    <source>
        <dbReference type="ARBA" id="ARBA00023034"/>
    </source>
</evidence>
<dbReference type="SUPFAM" id="SSF53271">
    <property type="entry name" value="PRTase-like"/>
    <property type="match status" value="2"/>
</dbReference>
<keyword evidence="9" id="KW-0333">Golgi apparatus</keyword>
<comment type="caution">
    <text evidence="11">The sequence shown here is derived from an EMBL/GenBank/DDBJ whole genome shotgun (WGS) entry which is preliminary data.</text>
</comment>
<dbReference type="GO" id="GO:0016758">
    <property type="term" value="F:hexosyltransferase activity"/>
    <property type="evidence" value="ECO:0007669"/>
    <property type="project" value="InterPro"/>
</dbReference>
<dbReference type="PANTHER" id="PTHR10210">
    <property type="entry name" value="RIBOSE-PHOSPHATE DIPHOSPHOKINASE FAMILY MEMBER"/>
    <property type="match status" value="1"/>
</dbReference>
<evidence type="ECO:0000256" key="4">
    <source>
        <dbReference type="ARBA" id="ARBA00022676"/>
    </source>
</evidence>
<evidence type="ECO:0000256" key="3">
    <source>
        <dbReference type="ARBA" id="ARBA00008661"/>
    </source>
</evidence>
<name>A0A812XJY8_SYMPI</name>
<evidence type="ECO:0000256" key="1">
    <source>
        <dbReference type="ARBA" id="ARBA00004323"/>
    </source>
</evidence>